<keyword evidence="2" id="KW-1185">Reference proteome</keyword>
<dbReference type="InterPro" id="IPR032710">
    <property type="entry name" value="NTF2-like_dom_sf"/>
</dbReference>
<organism evidence="1 2">
    <name type="scientific">Dielma fastidiosa</name>
    <dbReference type="NCBI Taxonomy" id="1034346"/>
    <lineage>
        <taxon>Bacteria</taxon>
        <taxon>Bacillati</taxon>
        <taxon>Bacillota</taxon>
        <taxon>Erysipelotrichia</taxon>
        <taxon>Erysipelotrichales</taxon>
        <taxon>Erysipelotrichaceae</taxon>
        <taxon>Dielma</taxon>
    </lineage>
</organism>
<sequence>MDIQAFIKDYWHKIAVQDRLGLAEMFTEDAFIRWHNTNEEFTREEFIKANCDYPGEWHGNVERIEINEDYILTISHVWSADQSFHVCSFFIFEGDQICKLDEYWGDDGEAPQWRQQLKIGRKIR</sequence>
<dbReference type="Gene3D" id="3.10.450.50">
    <property type="match status" value="1"/>
</dbReference>
<name>A0A318KN68_9FIRM</name>
<dbReference type="RefSeq" id="WP_022939469.1">
    <property type="nucleotide sequence ID" value="NZ_CABKRQ010000010.1"/>
</dbReference>
<dbReference type="STRING" id="1034346.GCA_000313565_03188"/>
<comment type="caution">
    <text evidence="1">The sequence shown here is derived from an EMBL/GenBank/DDBJ whole genome shotgun (WGS) entry which is preliminary data.</text>
</comment>
<evidence type="ECO:0008006" key="3">
    <source>
        <dbReference type="Google" id="ProtNLM"/>
    </source>
</evidence>
<dbReference type="SUPFAM" id="SSF54427">
    <property type="entry name" value="NTF2-like"/>
    <property type="match status" value="1"/>
</dbReference>
<reference evidence="1 2" key="1">
    <citation type="submission" date="2018-05" db="EMBL/GenBank/DDBJ databases">
        <title>Genomic Encyclopedia of Type Strains, Phase IV (KMG-IV): sequencing the most valuable type-strain genomes for metagenomic binning, comparative biology and taxonomic classification.</title>
        <authorList>
            <person name="Goeker M."/>
        </authorList>
    </citation>
    <scope>NUCLEOTIDE SEQUENCE [LARGE SCALE GENOMIC DNA]</scope>
    <source>
        <strain evidence="1 2">JC118</strain>
    </source>
</reference>
<accession>A0A318KN68</accession>
<evidence type="ECO:0000313" key="2">
    <source>
        <dbReference type="Proteomes" id="UP000247612"/>
    </source>
</evidence>
<dbReference type="AlphaFoldDB" id="A0A318KN68"/>
<protein>
    <recommendedName>
        <fullName evidence="3">Nuclear transport factor 2 family protein</fullName>
    </recommendedName>
</protein>
<evidence type="ECO:0000313" key="1">
    <source>
        <dbReference type="EMBL" id="PXX77275.1"/>
    </source>
</evidence>
<proteinExistence type="predicted"/>
<gene>
    <name evidence="1" type="ORF">DES51_11117</name>
</gene>
<dbReference type="EMBL" id="QJKH01000011">
    <property type="protein sequence ID" value="PXX77275.1"/>
    <property type="molecule type" value="Genomic_DNA"/>
</dbReference>
<dbReference type="Proteomes" id="UP000247612">
    <property type="component" value="Unassembled WGS sequence"/>
</dbReference>
<dbReference type="OrthoDB" id="3824180at2"/>